<comment type="caution">
    <text evidence="1">The sequence shown here is derived from an EMBL/GenBank/DDBJ whole genome shotgun (WGS) entry which is preliminary data.</text>
</comment>
<sequence>MRESNTEEDAKSNGSLNPNYFHFEINFNGLEPNKPVQPATSEASKLAAMQHKAPDRSISFLVLAQQASTSSSGS</sequence>
<evidence type="ECO:0000313" key="2">
    <source>
        <dbReference type="Proteomes" id="UP001412067"/>
    </source>
</evidence>
<evidence type="ECO:0000313" key="1">
    <source>
        <dbReference type="EMBL" id="KAK8960260.1"/>
    </source>
</evidence>
<organism evidence="1 2">
    <name type="scientific">Platanthera guangdongensis</name>
    <dbReference type="NCBI Taxonomy" id="2320717"/>
    <lineage>
        <taxon>Eukaryota</taxon>
        <taxon>Viridiplantae</taxon>
        <taxon>Streptophyta</taxon>
        <taxon>Embryophyta</taxon>
        <taxon>Tracheophyta</taxon>
        <taxon>Spermatophyta</taxon>
        <taxon>Magnoliopsida</taxon>
        <taxon>Liliopsida</taxon>
        <taxon>Asparagales</taxon>
        <taxon>Orchidaceae</taxon>
        <taxon>Orchidoideae</taxon>
        <taxon>Orchideae</taxon>
        <taxon>Orchidinae</taxon>
        <taxon>Platanthera</taxon>
    </lineage>
</organism>
<keyword evidence="2" id="KW-1185">Reference proteome</keyword>
<accession>A0ABR2M9F7</accession>
<proteinExistence type="predicted"/>
<dbReference type="Proteomes" id="UP001412067">
    <property type="component" value="Unassembled WGS sequence"/>
</dbReference>
<dbReference type="EMBL" id="JBBWWR010000010">
    <property type="protein sequence ID" value="KAK8960260.1"/>
    <property type="molecule type" value="Genomic_DNA"/>
</dbReference>
<protein>
    <submittedName>
        <fullName evidence="1">Uncharacterized protein</fullName>
    </submittedName>
</protein>
<reference evidence="1 2" key="1">
    <citation type="journal article" date="2022" name="Nat. Plants">
        <title>Genomes of leafy and leafless Platanthera orchids illuminate the evolution of mycoheterotrophy.</title>
        <authorList>
            <person name="Li M.H."/>
            <person name="Liu K.W."/>
            <person name="Li Z."/>
            <person name="Lu H.C."/>
            <person name="Ye Q.L."/>
            <person name="Zhang D."/>
            <person name="Wang J.Y."/>
            <person name="Li Y.F."/>
            <person name="Zhong Z.M."/>
            <person name="Liu X."/>
            <person name="Yu X."/>
            <person name="Liu D.K."/>
            <person name="Tu X.D."/>
            <person name="Liu B."/>
            <person name="Hao Y."/>
            <person name="Liao X.Y."/>
            <person name="Jiang Y.T."/>
            <person name="Sun W.H."/>
            <person name="Chen J."/>
            <person name="Chen Y.Q."/>
            <person name="Ai Y."/>
            <person name="Zhai J.W."/>
            <person name="Wu S.S."/>
            <person name="Zhou Z."/>
            <person name="Hsiao Y.Y."/>
            <person name="Wu W.L."/>
            <person name="Chen Y.Y."/>
            <person name="Lin Y.F."/>
            <person name="Hsu J.L."/>
            <person name="Li C.Y."/>
            <person name="Wang Z.W."/>
            <person name="Zhao X."/>
            <person name="Zhong W.Y."/>
            <person name="Ma X.K."/>
            <person name="Ma L."/>
            <person name="Huang J."/>
            <person name="Chen G.Z."/>
            <person name="Huang M.Z."/>
            <person name="Huang L."/>
            <person name="Peng D.H."/>
            <person name="Luo Y.B."/>
            <person name="Zou S.Q."/>
            <person name="Chen S.P."/>
            <person name="Lan S."/>
            <person name="Tsai W.C."/>
            <person name="Van de Peer Y."/>
            <person name="Liu Z.J."/>
        </authorList>
    </citation>
    <scope>NUCLEOTIDE SEQUENCE [LARGE SCALE GENOMIC DNA]</scope>
    <source>
        <strain evidence="1">Lor288</strain>
    </source>
</reference>
<name>A0ABR2M9F7_9ASPA</name>
<gene>
    <name evidence="1" type="ORF">KSP40_PGU015766</name>
</gene>